<protein>
    <submittedName>
        <fullName evidence="4">FAD-dependent oxidoreductase</fullName>
    </submittedName>
</protein>
<dbReference type="Gene3D" id="3.50.50.60">
    <property type="entry name" value="FAD/NAD(P)-binding domain"/>
    <property type="match status" value="1"/>
</dbReference>
<dbReference type="InterPro" id="IPR006076">
    <property type="entry name" value="FAD-dep_OxRdtase"/>
</dbReference>
<evidence type="ECO:0000259" key="3">
    <source>
        <dbReference type="Pfam" id="PF01266"/>
    </source>
</evidence>
<evidence type="ECO:0000256" key="2">
    <source>
        <dbReference type="SAM" id="MobiDB-lite"/>
    </source>
</evidence>
<gene>
    <name evidence="4" type="ORF">K529_003330</name>
</gene>
<dbReference type="GO" id="GO:0005737">
    <property type="term" value="C:cytoplasm"/>
    <property type="evidence" value="ECO:0007669"/>
    <property type="project" value="TreeGrafter"/>
</dbReference>
<dbReference type="Proteomes" id="UP000013243">
    <property type="component" value="Chromosome"/>
</dbReference>
<feature type="compositionally biased region" description="Polar residues" evidence="2">
    <location>
        <begin position="1"/>
        <end position="13"/>
    </location>
</feature>
<keyword evidence="1" id="KW-0560">Oxidoreductase</keyword>
<dbReference type="OrthoDB" id="9806601at2"/>
<dbReference type="GeneID" id="28248832"/>
<dbReference type="SUPFAM" id="SSF51905">
    <property type="entry name" value="FAD/NAD(P)-binding domain"/>
    <property type="match status" value="1"/>
</dbReference>
<dbReference type="EMBL" id="CP015230">
    <property type="protein sequence ID" value="ANP39789.1"/>
    <property type="molecule type" value="Genomic_DNA"/>
</dbReference>
<dbReference type="STRING" id="1265309.K529_003330"/>
<accession>A0A1B0ZZL8</accession>
<evidence type="ECO:0000313" key="5">
    <source>
        <dbReference type="Proteomes" id="UP000013243"/>
    </source>
</evidence>
<dbReference type="PANTHER" id="PTHR13847">
    <property type="entry name" value="SARCOSINE DEHYDROGENASE-RELATED"/>
    <property type="match status" value="1"/>
</dbReference>
<dbReference type="PANTHER" id="PTHR13847:SF275">
    <property type="entry name" value="GAMMA-GLUTAMYLPUTRESCINE OXIDOREDUCTASE"/>
    <property type="match status" value="1"/>
</dbReference>
<name>A0A1B0ZZL8_9RHOB</name>
<proteinExistence type="predicted"/>
<dbReference type="Gene3D" id="3.30.9.10">
    <property type="entry name" value="D-Amino Acid Oxidase, subunit A, domain 2"/>
    <property type="match status" value="1"/>
</dbReference>
<dbReference type="Pfam" id="PF01266">
    <property type="entry name" value="DAO"/>
    <property type="match status" value="1"/>
</dbReference>
<sequence length="436" mass="46362">MTTDTSLSQSAGQPRSEPISLWDRSSEEPTYANPLAQDARVDVAIVGGGYTGLSTALHGALKGLSCHVLEAAEIGHGGSGRNVGLVNAGLWLPPQQVEQMLGKAHGGALVRELGDMPDYVFSLIEQYQIRCEATRAGTIHAAHAASGLRDLEARAAGWQALGAPVRLLSADETAEKTGTAKFHGGLLDARAGTINPMGYVRGLARAARAAGADISTGTKVLALKKDGANWKVETDRGVITAGRVVIATNAYSNDLWPGLAQSFTPIHFFQMATQPLGAEAGSILPEGQGLWDTGKIMFSLRRDQAGRLIIGSMGSVVGGTEGLTRRWAERKLRRLFPDLGALEFADAWHGQIAFTPDHLFRIHRLDDGLYSPVGYNGRGITTGTMFGRALAELFSGASEDSLPLPITDLKPDRGRAVKTQLYRSAFLAKQAAESLL</sequence>
<dbReference type="AlphaFoldDB" id="A0A1B0ZZL8"/>
<feature type="region of interest" description="Disordered" evidence="2">
    <location>
        <begin position="1"/>
        <end position="30"/>
    </location>
</feature>
<evidence type="ECO:0000256" key="1">
    <source>
        <dbReference type="ARBA" id="ARBA00023002"/>
    </source>
</evidence>
<evidence type="ECO:0000313" key="4">
    <source>
        <dbReference type="EMBL" id="ANP39789.1"/>
    </source>
</evidence>
<reference evidence="4 5" key="1">
    <citation type="journal article" date="2016" name="ISME J.">
        <title>Global occurrence and heterogeneity of the Roseobacter-clade species Ruegeria mobilis.</title>
        <authorList>
            <person name="Sonnenschein E."/>
            <person name="Gram L."/>
        </authorList>
    </citation>
    <scope>NUCLEOTIDE SEQUENCE [LARGE SCALE GENOMIC DNA]</scope>
    <source>
        <strain evidence="4 5">F1926</strain>
    </source>
</reference>
<dbReference type="KEGG" id="rmb:K529_003330"/>
<dbReference type="GO" id="GO:0016491">
    <property type="term" value="F:oxidoreductase activity"/>
    <property type="evidence" value="ECO:0007669"/>
    <property type="project" value="UniProtKB-KW"/>
</dbReference>
<organism evidence="4 5">
    <name type="scientific">Tritonibacter mobilis F1926</name>
    <dbReference type="NCBI Taxonomy" id="1265309"/>
    <lineage>
        <taxon>Bacteria</taxon>
        <taxon>Pseudomonadati</taxon>
        <taxon>Pseudomonadota</taxon>
        <taxon>Alphaproteobacteria</taxon>
        <taxon>Rhodobacterales</taxon>
        <taxon>Paracoccaceae</taxon>
        <taxon>Tritonibacter</taxon>
    </lineage>
</organism>
<dbReference type="RefSeq" id="WP_046002429.1">
    <property type="nucleotide sequence ID" value="NZ_CP015230.1"/>
</dbReference>
<dbReference type="InterPro" id="IPR036188">
    <property type="entry name" value="FAD/NAD-bd_sf"/>
</dbReference>
<feature type="domain" description="FAD dependent oxidoreductase" evidence="3">
    <location>
        <begin position="42"/>
        <end position="393"/>
    </location>
</feature>